<feature type="binding site" evidence="7 9">
    <location>
        <position position="201"/>
    </location>
    <ligand>
        <name>substrate</name>
    </ligand>
</feature>
<name>A0A956SF05_UNCEI</name>
<dbReference type="NCBIfam" id="TIGR01740">
    <property type="entry name" value="pyrF"/>
    <property type="match status" value="1"/>
</dbReference>
<dbReference type="SMART" id="SM00934">
    <property type="entry name" value="OMPdecase"/>
    <property type="match status" value="1"/>
</dbReference>
<keyword evidence="3 7" id="KW-0210">Decarboxylase</keyword>
<comment type="pathway">
    <text evidence="2 7 10">Pyrimidine metabolism; UMP biosynthesis via de novo pathway; UMP from orotate: step 2/2.</text>
</comment>
<comment type="similarity">
    <text evidence="7">Belongs to the OMP decarboxylase family. Type 1 subfamily.</text>
</comment>
<comment type="caution">
    <text evidence="12">The sequence shown here is derived from an EMBL/GenBank/DDBJ whole genome shotgun (WGS) entry which is preliminary data.</text>
</comment>
<dbReference type="GO" id="GO:0006207">
    <property type="term" value="P:'de novo' pyrimidine nucleobase biosynthetic process"/>
    <property type="evidence" value="ECO:0007669"/>
    <property type="project" value="InterPro"/>
</dbReference>
<dbReference type="Pfam" id="PF00215">
    <property type="entry name" value="OMPdecase"/>
    <property type="match status" value="1"/>
</dbReference>
<feature type="binding site" evidence="7 9">
    <location>
        <position position="47"/>
    </location>
    <ligand>
        <name>substrate</name>
    </ligand>
</feature>
<reference evidence="12" key="2">
    <citation type="journal article" date="2021" name="Microbiome">
        <title>Successional dynamics and alternative stable states in a saline activated sludge microbial community over 9 years.</title>
        <authorList>
            <person name="Wang Y."/>
            <person name="Ye J."/>
            <person name="Ju F."/>
            <person name="Liu L."/>
            <person name="Boyd J.A."/>
            <person name="Deng Y."/>
            <person name="Parks D.H."/>
            <person name="Jiang X."/>
            <person name="Yin X."/>
            <person name="Woodcroft B.J."/>
            <person name="Tyson G.W."/>
            <person name="Hugenholtz P."/>
            <person name="Polz M.F."/>
            <person name="Zhang T."/>
        </authorList>
    </citation>
    <scope>NUCLEOTIDE SEQUENCE</scope>
    <source>
        <strain evidence="12">HKST-UBA02</strain>
    </source>
</reference>
<feature type="active site" description="For OMPdecase activity" evidence="8">
    <location>
        <position position="76"/>
    </location>
</feature>
<comment type="subunit">
    <text evidence="7">Homodimer.</text>
</comment>
<dbReference type="AlphaFoldDB" id="A0A956SF05"/>
<protein>
    <recommendedName>
        <fullName evidence="7">Orotidine 5'-phosphate decarboxylase</fullName>
        <ecNumber evidence="7">4.1.1.23</ecNumber>
    </recommendedName>
    <alternativeName>
        <fullName evidence="7">OMP decarboxylase</fullName>
        <shortName evidence="7">OMPDCase</shortName>
        <shortName evidence="7">OMPdecase</shortName>
    </alternativeName>
</protein>
<dbReference type="InterPro" id="IPR011060">
    <property type="entry name" value="RibuloseP-bd_barrel"/>
</dbReference>
<feature type="binding site" evidence="7">
    <location>
        <begin position="74"/>
        <end position="83"/>
    </location>
    <ligand>
        <name>substrate</name>
    </ligand>
</feature>
<feature type="binding site" evidence="7 9">
    <location>
        <position position="221"/>
    </location>
    <ligand>
        <name>substrate</name>
    </ligand>
</feature>
<dbReference type="InterPro" id="IPR001754">
    <property type="entry name" value="OMPdeCOase_dom"/>
</dbReference>
<evidence type="ECO:0000256" key="10">
    <source>
        <dbReference type="RuleBase" id="RU000512"/>
    </source>
</evidence>
<keyword evidence="4 7" id="KW-0665">Pyrimidine biosynthesis</keyword>
<evidence type="ECO:0000256" key="7">
    <source>
        <dbReference type="HAMAP-Rule" id="MF_01200"/>
    </source>
</evidence>
<dbReference type="PANTHER" id="PTHR32119:SF2">
    <property type="entry name" value="OROTIDINE 5'-PHOSPHATE DECARBOXYLASE"/>
    <property type="match status" value="1"/>
</dbReference>
<evidence type="ECO:0000256" key="1">
    <source>
        <dbReference type="ARBA" id="ARBA00002356"/>
    </source>
</evidence>
<dbReference type="Proteomes" id="UP000739538">
    <property type="component" value="Unassembled WGS sequence"/>
</dbReference>
<feature type="binding site" evidence="7 9">
    <location>
        <position position="25"/>
    </location>
    <ligand>
        <name>substrate</name>
    </ligand>
</feature>
<evidence type="ECO:0000256" key="8">
    <source>
        <dbReference type="PIRSR" id="PIRSR614732-1"/>
    </source>
</evidence>
<evidence type="ECO:0000256" key="6">
    <source>
        <dbReference type="ARBA" id="ARBA00049157"/>
    </source>
</evidence>
<feature type="binding site" evidence="7 9">
    <location>
        <position position="222"/>
    </location>
    <ligand>
        <name>substrate</name>
    </ligand>
</feature>
<evidence type="ECO:0000259" key="11">
    <source>
        <dbReference type="SMART" id="SM00934"/>
    </source>
</evidence>
<evidence type="ECO:0000256" key="4">
    <source>
        <dbReference type="ARBA" id="ARBA00022975"/>
    </source>
</evidence>
<evidence type="ECO:0000313" key="12">
    <source>
        <dbReference type="EMBL" id="MCA9755843.1"/>
    </source>
</evidence>
<reference evidence="12" key="1">
    <citation type="submission" date="2020-04" db="EMBL/GenBank/DDBJ databases">
        <authorList>
            <person name="Zhang T."/>
        </authorList>
    </citation>
    <scope>NUCLEOTIDE SEQUENCE</scope>
    <source>
        <strain evidence="12">HKST-UBA02</strain>
    </source>
</reference>
<comment type="function">
    <text evidence="1 7">Catalyzes the decarboxylation of orotidine 5'-monophosphate (OMP) to uridine 5'-monophosphate (UMP).</text>
</comment>
<dbReference type="Gene3D" id="3.20.20.70">
    <property type="entry name" value="Aldolase class I"/>
    <property type="match status" value="1"/>
</dbReference>
<keyword evidence="5 7" id="KW-0456">Lyase</keyword>
<feature type="active site" description="For OMPdecase activity" evidence="8">
    <location>
        <position position="74"/>
    </location>
</feature>
<dbReference type="InterPro" id="IPR047596">
    <property type="entry name" value="OMPdecase_bac"/>
</dbReference>
<dbReference type="CDD" id="cd04725">
    <property type="entry name" value="OMP_decarboxylase_like"/>
    <property type="match status" value="1"/>
</dbReference>
<dbReference type="SUPFAM" id="SSF51366">
    <property type="entry name" value="Ribulose-phoshate binding barrel"/>
    <property type="match status" value="1"/>
</dbReference>
<evidence type="ECO:0000256" key="9">
    <source>
        <dbReference type="PIRSR" id="PIRSR614732-2"/>
    </source>
</evidence>
<dbReference type="InterPro" id="IPR018089">
    <property type="entry name" value="OMPdecase_AS"/>
</dbReference>
<dbReference type="HAMAP" id="MF_01200_B">
    <property type="entry name" value="OMPdecase_type1_B"/>
    <property type="match status" value="1"/>
</dbReference>
<feature type="binding site" evidence="7 9">
    <location>
        <position position="137"/>
    </location>
    <ligand>
        <name>substrate</name>
    </ligand>
</feature>
<feature type="active site" description="Proton donor" evidence="7">
    <location>
        <position position="76"/>
    </location>
</feature>
<dbReference type="EC" id="4.1.1.23" evidence="7"/>
<feature type="active site" description="For OMPdecase activity" evidence="8">
    <location>
        <position position="79"/>
    </location>
</feature>
<feature type="domain" description="Orotidine 5'-phosphate decarboxylase" evidence="11">
    <location>
        <begin position="19"/>
        <end position="237"/>
    </location>
</feature>
<evidence type="ECO:0000256" key="2">
    <source>
        <dbReference type="ARBA" id="ARBA00004861"/>
    </source>
</evidence>
<dbReference type="InterPro" id="IPR014732">
    <property type="entry name" value="OMPdecase"/>
</dbReference>
<sequence>MTQTAPDTNPLRPGTALDRLIVALDFPDGKTALEMVDRLGDAVCWYKVGMELFYAEGPSFLGALRERRKRIFLDLKLHDIPNTMASAVRSLAAHGVDLTTVHVPAGQAALEAVSAVTAELRGRGQSAPLLVGVTRLTSLAAPDPERPWDDVVALAGSAVAAGLDGWVAPVDAAGPLRGAHGPNPVLVCPGIRLPEGDRGDQVAVGTPEAAVAGGADWIVVGRPITRATDPVQVARAMVERMEGR</sequence>
<proteinExistence type="inferred from homology"/>
<organism evidence="12 13">
    <name type="scientific">Eiseniibacteriota bacterium</name>
    <dbReference type="NCBI Taxonomy" id="2212470"/>
    <lineage>
        <taxon>Bacteria</taxon>
        <taxon>Candidatus Eiseniibacteriota</taxon>
    </lineage>
</organism>
<dbReference type="GO" id="GO:0044205">
    <property type="term" value="P:'de novo' UMP biosynthetic process"/>
    <property type="evidence" value="ECO:0007669"/>
    <property type="project" value="UniProtKB-UniRule"/>
</dbReference>
<gene>
    <name evidence="7 12" type="primary">pyrF</name>
    <name evidence="12" type="ORF">KDA27_08590</name>
</gene>
<evidence type="ECO:0000313" key="13">
    <source>
        <dbReference type="Proteomes" id="UP000739538"/>
    </source>
</evidence>
<feature type="binding site" evidence="7 9">
    <location>
        <position position="192"/>
    </location>
    <ligand>
        <name>substrate</name>
    </ligand>
</feature>
<dbReference type="InterPro" id="IPR013785">
    <property type="entry name" value="Aldolase_TIM"/>
</dbReference>
<comment type="catalytic activity">
    <reaction evidence="6 7 10">
        <text>orotidine 5'-phosphate + H(+) = UMP + CO2</text>
        <dbReference type="Rhea" id="RHEA:11596"/>
        <dbReference type="ChEBI" id="CHEBI:15378"/>
        <dbReference type="ChEBI" id="CHEBI:16526"/>
        <dbReference type="ChEBI" id="CHEBI:57538"/>
        <dbReference type="ChEBI" id="CHEBI:57865"/>
        <dbReference type="EC" id="4.1.1.23"/>
    </reaction>
</comment>
<evidence type="ECO:0000256" key="3">
    <source>
        <dbReference type="ARBA" id="ARBA00022793"/>
    </source>
</evidence>
<dbReference type="PANTHER" id="PTHR32119">
    <property type="entry name" value="OROTIDINE 5'-PHOSPHATE DECARBOXYLASE"/>
    <property type="match status" value="1"/>
</dbReference>
<dbReference type="NCBIfam" id="NF001273">
    <property type="entry name" value="PRK00230.1"/>
    <property type="match status" value="1"/>
</dbReference>
<dbReference type="GO" id="GO:0004590">
    <property type="term" value="F:orotidine-5'-phosphate decarboxylase activity"/>
    <property type="evidence" value="ECO:0007669"/>
    <property type="project" value="UniProtKB-UniRule"/>
</dbReference>
<dbReference type="GO" id="GO:0005829">
    <property type="term" value="C:cytosol"/>
    <property type="evidence" value="ECO:0007669"/>
    <property type="project" value="TreeGrafter"/>
</dbReference>
<accession>A0A956SF05</accession>
<evidence type="ECO:0000256" key="5">
    <source>
        <dbReference type="ARBA" id="ARBA00023239"/>
    </source>
</evidence>
<dbReference type="EMBL" id="JAGQHS010000034">
    <property type="protein sequence ID" value="MCA9755843.1"/>
    <property type="molecule type" value="Genomic_DNA"/>
</dbReference>
<dbReference type="PROSITE" id="PS00156">
    <property type="entry name" value="OMPDECASE"/>
    <property type="match status" value="1"/>
</dbReference>